<accession>A0A2Z4MR57</accession>
<sequence length="298" mass="35311">MNLYTFKELVSNLENISWKLDRFRIHTVNHINKFFEDQNCAEADINLPCAEWDEEEREEFESEWAYLGNNVVASLYSEMGWDYEELSSIKTIQRSYLADCSYYNYTFYDVWKKIIQCDNVEFCYAMNVLRYLVYERTKLGNSIVNITDYALKKYELIVIRDLLSHQKRPTVFIAMSFADELREAGRYICDSIKAAGYEPILMHQKEHNEWIVPEIIYEIKRSLFVVADFTGQKNGVYYEAGFSKALDKVVIMTCRKDSFNDVNFDTSQINHIVWENENDLYEKLLTRIVKTIGRNEVI</sequence>
<dbReference type="Gene3D" id="3.40.50.450">
    <property type="match status" value="1"/>
</dbReference>
<gene>
    <name evidence="1" type="ORF">AB432_030135</name>
</gene>
<evidence type="ECO:0008006" key="3">
    <source>
        <dbReference type="Google" id="ProtNLM"/>
    </source>
</evidence>
<evidence type="ECO:0000313" key="2">
    <source>
        <dbReference type="Proteomes" id="UP000036061"/>
    </source>
</evidence>
<protein>
    <recommendedName>
        <fullName evidence="3">Nucleoside 2-deoxyribosyltransferase</fullName>
    </recommendedName>
</protein>
<evidence type="ECO:0000313" key="1">
    <source>
        <dbReference type="EMBL" id="AWX59047.1"/>
    </source>
</evidence>
<dbReference type="Proteomes" id="UP000036061">
    <property type="component" value="Chromosome"/>
</dbReference>
<dbReference type="RefSeq" id="WP_053079653.1">
    <property type="nucleotide sequence ID" value="NZ_CP030117.1"/>
</dbReference>
<proteinExistence type="predicted"/>
<dbReference type="AlphaFoldDB" id="A0A2Z4MR57"/>
<name>A0A2Z4MR57_BREBE</name>
<organism evidence="1 2">
    <name type="scientific">Brevibacillus brevis</name>
    <name type="common">Bacillus brevis</name>
    <dbReference type="NCBI Taxonomy" id="1393"/>
    <lineage>
        <taxon>Bacteria</taxon>
        <taxon>Bacillati</taxon>
        <taxon>Bacillota</taxon>
        <taxon>Bacilli</taxon>
        <taxon>Bacillales</taxon>
        <taxon>Paenibacillaceae</taxon>
        <taxon>Brevibacillus</taxon>
    </lineage>
</organism>
<dbReference type="EMBL" id="CP030117">
    <property type="protein sequence ID" value="AWX59047.1"/>
    <property type="molecule type" value="Genomic_DNA"/>
</dbReference>
<reference evidence="1 2" key="1">
    <citation type="journal article" date="2015" name="Genome Announc.">
        <title>Draft Genome Sequence of Brevibacillus brevis DZQ7, a Plant Growth-Promoting Rhizobacterium with Broad-Spectrum Antimicrobial Activity.</title>
        <authorList>
            <person name="Hou Q."/>
            <person name="Wang C."/>
            <person name="Hou X."/>
            <person name="Xia Z."/>
            <person name="Ye J."/>
            <person name="Liu K."/>
            <person name="Liu H."/>
            <person name="Wang J."/>
            <person name="Guo H."/>
            <person name="Yu X."/>
            <person name="Yang Y."/>
            <person name="Du B."/>
            <person name="Ding Y."/>
        </authorList>
    </citation>
    <scope>NUCLEOTIDE SEQUENCE [LARGE SCALE GENOMIC DNA]</scope>
    <source>
        <strain evidence="1 2">DZQ7</strain>
    </source>
</reference>